<dbReference type="PROSITE" id="PS51704">
    <property type="entry name" value="GP_PDE"/>
    <property type="match status" value="1"/>
</dbReference>
<dbReference type="GO" id="GO:0008889">
    <property type="term" value="F:glycerophosphodiester phosphodiesterase activity"/>
    <property type="evidence" value="ECO:0007669"/>
    <property type="project" value="UniProtKB-EC"/>
</dbReference>
<evidence type="ECO:0000256" key="2">
    <source>
        <dbReference type="ARBA" id="ARBA00022798"/>
    </source>
</evidence>
<proteinExistence type="predicted"/>
<keyword evidence="6" id="KW-1185">Reference proteome</keyword>
<dbReference type="SUPFAM" id="SSF51695">
    <property type="entry name" value="PLC-like phosphodiesterases"/>
    <property type="match status" value="1"/>
</dbReference>
<evidence type="ECO:0000313" key="5">
    <source>
        <dbReference type="EMBL" id="PRW39097.1"/>
    </source>
</evidence>
<comment type="caution">
    <text evidence="5">The sequence shown here is derived from an EMBL/GenBank/DDBJ whole genome shotgun (WGS) entry which is preliminary data.</text>
</comment>
<keyword evidence="2" id="KW-0319">Glycerol metabolism</keyword>
<dbReference type="Proteomes" id="UP000239899">
    <property type="component" value="Unassembled WGS sequence"/>
</dbReference>
<reference evidence="5 6" key="1">
    <citation type="journal article" date="2018" name="Plant J.">
        <title>Genome sequences of Chlorella sorokiniana UTEX 1602 and Micractinium conductrix SAG 241.80: implications to maltose excretion by a green alga.</title>
        <authorList>
            <person name="Arriola M.B."/>
            <person name="Velmurugan N."/>
            <person name="Zhang Y."/>
            <person name="Plunkett M.H."/>
            <person name="Hondzo H."/>
            <person name="Barney B.M."/>
        </authorList>
    </citation>
    <scope>NUCLEOTIDE SEQUENCE [LARGE SCALE GENOMIC DNA]</scope>
    <source>
        <strain evidence="6">UTEX 1602</strain>
    </source>
</reference>
<dbReference type="OrthoDB" id="513484at2759"/>
<dbReference type="GO" id="GO:0006629">
    <property type="term" value="P:lipid metabolic process"/>
    <property type="evidence" value="ECO:0007669"/>
    <property type="project" value="InterPro"/>
</dbReference>
<dbReference type="EC" id="3.1.4.46" evidence="1"/>
<dbReference type="InterPro" id="IPR030395">
    <property type="entry name" value="GP_PDE_dom"/>
</dbReference>
<evidence type="ECO:0000256" key="3">
    <source>
        <dbReference type="ARBA" id="ARBA00047512"/>
    </source>
</evidence>
<evidence type="ECO:0000259" key="4">
    <source>
        <dbReference type="PROSITE" id="PS51704"/>
    </source>
</evidence>
<evidence type="ECO:0000256" key="1">
    <source>
        <dbReference type="ARBA" id="ARBA00012247"/>
    </source>
</evidence>
<dbReference type="InterPro" id="IPR017946">
    <property type="entry name" value="PLC-like_Pdiesterase_TIM-brl"/>
</dbReference>
<sequence>MQTADGQLLATHPDDLAAALEAAASSAAAAVGLRNRMRGMTLAELRAAGADEERFPTADALIKVFAGLLADSGLMWREKRDPPYEDIPLLLMDLKADAFNAEAINSIMAAAQSVRATPHVALLVSSPQQLALVQQQTRWHGPLIKAFMDRENPNPRVSSEDLEPFALLAPSIRMSNAFMAAASRLGKPLLSWIVDTPADLYRGLELGVNAVVSNSPLALRAVLMDWRDRCSDRQGV</sequence>
<organism evidence="5 6">
    <name type="scientific">Chlorella sorokiniana</name>
    <name type="common">Freshwater green alga</name>
    <dbReference type="NCBI Taxonomy" id="3076"/>
    <lineage>
        <taxon>Eukaryota</taxon>
        <taxon>Viridiplantae</taxon>
        <taxon>Chlorophyta</taxon>
        <taxon>core chlorophytes</taxon>
        <taxon>Trebouxiophyceae</taxon>
        <taxon>Chlorellales</taxon>
        <taxon>Chlorellaceae</taxon>
        <taxon>Chlorella clade</taxon>
        <taxon>Chlorella</taxon>
    </lineage>
</organism>
<dbReference type="GO" id="GO:0006071">
    <property type="term" value="P:glycerol metabolic process"/>
    <property type="evidence" value="ECO:0007669"/>
    <property type="project" value="UniProtKB-KW"/>
</dbReference>
<feature type="domain" description="GP-PDE" evidence="4">
    <location>
        <begin position="1"/>
        <end position="223"/>
    </location>
</feature>
<comment type="catalytic activity">
    <reaction evidence="3">
        <text>a sn-glycero-3-phosphodiester + H2O = an alcohol + sn-glycerol 3-phosphate + H(+)</text>
        <dbReference type="Rhea" id="RHEA:12969"/>
        <dbReference type="ChEBI" id="CHEBI:15377"/>
        <dbReference type="ChEBI" id="CHEBI:15378"/>
        <dbReference type="ChEBI" id="CHEBI:30879"/>
        <dbReference type="ChEBI" id="CHEBI:57597"/>
        <dbReference type="ChEBI" id="CHEBI:83408"/>
        <dbReference type="EC" id="3.1.4.46"/>
    </reaction>
</comment>
<accession>A0A2P6TIM1</accession>
<protein>
    <recommendedName>
        <fullName evidence="1">glycerophosphodiester phosphodiesterase</fullName>
        <ecNumber evidence="1">3.1.4.46</ecNumber>
    </recommendedName>
</protein>
<gene>
    <name evidence="5" type="ORF">C2E21_6979</name>
</gene>
<dbReference type="EMBL" id="LHPG02000014">
    <property type="protein sequence ID" value="PRW39097.1"/>
    <property type="molecule type" value="Genomic_DNA"/>
</dbReference>
<dbReference type="Gene3D" id="3.20.20.190">
    <property type="entry name" value="Phosphatidylinositol (PI) phosphodiesterase"/>
    <property type="match status" value="1"/>
</dbReference>
<evidence type="ECO:0000313" key="6">
    <source>
        <dbReference type="Proteomes" id="UP000239899"/>
    </source>
</evidence>
<dbReference type="AlphaFoldDB" id="A0A2P6TIM1"/>
<name>A0A2P6TIM1_CHLSO</name>